<dbReference type="SMART" id="SM00906">
    <property type="entry name" value="Fungal_trans"/>
    <property type="match status" value="1"/>
</dbReference>
<dbReference type="Proteomes" id="UP001220324">
    <property type="component" value="Unassembled WGS sequence"/>
</dbReference>
<dbReference type="GO" id="GO:0008270">
    <property type="term" value="F:zinc ion binding"/>
    <property type="evidence" value="ECO:0007669"/>
    <property type="project" value="InterPro"/>
</dbReference>
<gene>
    <name evidence="3" type="ORF">N7494_004706</name>
</gene>
<dbReference type="EMBL" id="JAQIZZ010000003">
    <property type="protein sequence ID" value="KAJ5547121.1"/>
    <property type="molecule type" value="Genomic_DNA"/>
</dbReference>
<evidence type="ECO:0000313" key="4">
    <source>
        <dbReference type="Proteomes" id="UP001220324"/>
    </source>
</evidence>
<sequence length="538" mass="60939">MIAATPSHLATSLNLRASKDRHQGGAPQPQLKESWLYTKYLEDTLRRRDDHASSSTIPDLFSPLTFDKSLKIFRWHLQHCVPVGITSSQLESIFNFNEFAGQLTAQPPAAIPSANYVEPLWPSRLLVEQAIEYFTLNRLYAIIPVVESDVLVSLLDANTFDQNEGSLSAVNKACLGAFTALVIQMSHHDLSFTHATPDSYMQTALSLLPQLTLEHSNIRALEALLMMTLYIAPLGQPQTAELLLSMAVRILSNLGAYTNENSCPVNESSNREHLRALFWLCYSIDKEMCLRQCQAPLISNNDCDLDLPAAYVPLSSKEQFFEYQQDSRQLLFPTDLRLTIFKSKLYDRLYSHSSLRTPEAIRLRLIRELDDELHELKSLFPAACQPEKLISADTPHGTFRDLSMRGVCIHLDYYHCLTKIHGAILVGVNATKDLSTLSSSLELCYQAARSTLVYLSRMRHLITTETYWIFAQFLLTAVLTLYHRLVTQSDRLDSQADVRILKDTLEIFVQTETNSSPSVPPFTITEAFIRHLIESLRR</sequence>
<feature type="domain" description="Xylanolytic transcriptional activator regulatory" evidence="2">
    <location>
        <begin position="240"/>
        <end position="314"/>
    </location>
</feature>
<dbReference type="InterPro" id="IPR007219">
    <property type="entry name" value="XnlR_reg_dom"/>
</dbReference>
<keyword evidence="4" id="KW-1185">Reference proteome</keyword>
<protein>
    <recommendedName>
        <fullName evidence="2">Xylanolytic transcriptional activator regulatory domain-containing protein</fullName>
    </recommendedName>
</protein>
<dbReference type="PANTHER" id="PTHR46910:SF20">
    <property type="entry name" value="ZN(II)2CYS6 TRANSCRIPTION FACTOR (EUROFUNG)-RELATED"/>
    <property type="match status" value="1"/>
</dbReference>
<dbReference type="AlphaFoldDB" id="A0AAD6D364"/>
<comment type="caution">
    <text evidence="3">The sequence shown here is derived from an EMBL/GenBank/DDBJ whole genome shotgun (WGS) entry which is preliminary data.</text>
</comment>
<dbReference type="GO" id="GO:0006351">
    <property type="term" value="P:DNA-templated transcription"/>
    <property type="evidence" value="ECO:0007669"/>
    <property type="project" value="InterPro"/>
</dbReference>
<evidence type="ECO:0000313" key="3">
    <source>
        <dbReference type="EMBL" id="KAJ5547121.1"/>
    </source>
</evidence>
<dbReference type="GO" id="GO:0003677">
    <property type="term" value="F:DNA binding"/>
    <property type="evidence" value="ECO:0007669"/>
    <property type="project" value="InterPro"/>
</dbReference>
<dbReference type="PANTHER" id="PTHR46910">
    <property type="entry name" value="TRANSCRIPTION FACTOR PDR1"/>
    <property type="match status" value="1"/>
</dbReference>
<reference evidence="3 4" key="1">
    <citation type="journal article" date="2023" name="IMA Fungus">
        <title>Comparative genomic study of the Penicillium genus elucidates a diverse pangenome and 15 lateral gene transfer events.</title>
        <authorList>
            <person name="Petersen C."/>
            <person name="Sorensen T."/>
            <person name="Nielsen M.R."/>
            <person name="Sondergaard T.E."/>
            <person name="Sorensen J.L."/>
            <person name="Fitzpatrick D.A."/>
            <person name="Frisvad J.C."/>
            <person name="Nielsen K.L."/>
        </authorList>
    </citation>
    <scope>NUCLEOTIDE SEQUENCE [LARGE SCALE GENOMIC DNA]</scope>
    <source>
        <strain evidence="3 4">IBT 35679</strain>
    </source>
</reference>
<dbReference type="CDD" id="cd12148">
    <property type="entry name" value="fungal_TF_MHR"/>
    <property type="match status" value="1"/>
</dbReference>
<evidence type="ECO:0000259" key="2">
    <source>
        <dbReference type="SMART" id="SM00906"/>
    </source>
</evidence>
<dbReference type="Pfam" id="PF04082">
    <property type="entry name" value="Fungal_trans"/>
    <property type="match status" value="1"/>
</dbReference>
<proteinExistence type="predicted"/>
<name>A0AAD6D364_9EURO</name>
<keyword evidence="1" id="KW-0539">Nucleus</keyword>
<accession>A0AAD6D364</accession>
<organism evidence="3 4">
    <name type="scientific">Penicillium frequentans</name>
    <dbReference type="NCBI Taxonomy" id="3151616"/>
    <lineage>
        <taxon>Eukaryota</taxon>
        <taxon>Fungi</taxon>
        <taxon>Dikarya</taxon>
        <taxon>Ascomycota</taxon>
        <taxon>Pezizomycotina</taxon>
        <taxon>Eurotiomycetes</taxon>
        <taxon>Eurotiomycetidae</taxon>
        <taxon>Eurotiales</taxon>
        <taxon>Aspergillaceae</taxon>
        <taxon>Penicillium</taxon>
    </lineage>
</organism>
<dbReference type="GO" id="GO:0003700">
    <property type="term" value="F:DNA-binding transcription factor activity"/>
    <property type="evidence" value="ECO:0007669"/>
    <property type="project" value="InterPro"/>
</dbReference>
<evidence type="ECO:0000256" key="1">
    <source>
        <dbReference type="ARBA" id="ARBA00023242"/>
    </source>
</evidence>
<dbReference type="InterPro" id="IPR050987">
    <property type="entry name" value="AtrR-like"/>
</dbReference>